<dbReference type="PANTHER" id="PTHR20854:SF4">
    <property type="entry name" value="INOSITOL-1-MONOPHOSPHATASE-RELATED"/>
    <property type="match status" value="1"/>
</dbReference>
<feature type="binding site" evidence="5">
    <location>
        <position position="211"/>
    </location>
    <ligand>
        <name>Mg(2+)</name>
        <dbReference type="ChEBI" id="CHEBI:18420"/>
        <label>1</label>
        <note>catalytic</note>
    </ligand>
</feature>
<keyword evidence="3" id="KW-0378">Hydrolase</keyword>
<dbReference type="PATRIC" id="fig|883081.3.peg.192"/>
<feature type="binding site" evidence="5">
    <location>
        <position position="89"/>
    </location>
    <ligand>
        <name>Mg(2+)</name>
        <dbReference type="ChEBI" id="CHEBI:18420"/>
        <label>1</label>
        <note>catalytic</note>
    </ligand>
</feature>
<feature type="binding site" evidence="5">
    <location>
        <position position="87"/>
    </location>
    <ligand>
        <name>Mg(2+)</name>
        <dbReference type="ChEBI" id="CHEBI:18420"/>
        <label>1</label>
        <note>catalytic</note>
    </ligand>
</feature>
<dbReference type="EMBL" id="AGXA01000004">
    <property type="protein sequence ID" value="EKU94158.1"/>
    <property type="molecule type" value="Genomic_DNA"/>
</dbReference>
<keyword evidence="4 5" id="KW-0460">Magnesium</keyword>
<dbReference type="PANTHER" id="PTHR20854">
    <property type="entry name" value="INOSITOL MONOPHOSPHATASE"/>
    <property type="match status" value="1"/>
</dbReference>
<feature type="binding site" evidence="5">
    <location>
        <position position="90"/>
    </location>
    <ligand>
        <name>Mg(2+)</name>
        <dbReference type="ChEBI" id="CHEBI:18420"/>
        <label>2</label>
    </ligand>
</feature>
<dbReference type="RefSeq" id="WP_003776412.1">
    <property type="nucleotide sequence ID" value="NZ_JH992957.1"/>
</dbReference>
<evidence type="ECO:0000256" key="3">
    <source>
        <dbReference type="ARBA" id="ARBA00022801"/>
    </source>
</evidence>
<comment type="cofactor">
    <cofactor evidence="1 5">
        <name>Mg(2+)</name>
        <dbReference type="ChEBI" id="CHEBI:18420"/>
    </cofactor>
</comment>
<evidence type="ECO:0000256" key="4">
    <source>
        <dbReference type="ARBA" id="ARBA00022842"/>
    </source>
</evidence>
<dbReference type="GO" id="GO:0006020">
    <property type="term" value="P:inositol metabolic process"/>
    <property type="evidence" value="ECO:0007669"/>
    <property type="project" value="TreeGrafter"/>
</dbReference>
<protein>
    <recommendedName>
        <fullName evidence="8">Inositol monophosphatase</fullName>
    </recommendedName>
</protein>
<dbReference type="AlphaFoldDB" id="K9EBU1"/>
<dbReference type="PRINTS" id="PR00377">
    <property type="entry name" value="IMPHPHTASES"/>
</dbReference>
<name>K9EBU1_9LACT</name>
<dbReference type="Pfam" id="PF00459">
    <property type="entry name" value="Inositol_P"/>
    <property type="match status" value="1"/>
</dbReference>
<dbReference type="GO" id="GO:0007165">
    <property type="term" value="P:signal transduction"/>
    <property type="evidence" value="ECO:0007669"/>
    <property type="project" value="TreeGrafter"/>
</dbReference>
<gene>
    <name evidence="6" type="ORF">HMPREF9698_00190</name>
</gene>
<proteinExistence type="predicted"/>
<dbReference type="Gene3D" id="3.40.190.80">
    <property type="match status" value="1"/>
</dbReference>
<sequence>MTNLNKVHDLATAWVKEAGSQIASQLNQDLSVETKTGPNDLVTNLDVQTEKFLTGKIRANFPNHRIVSEEGFGDKLSDLKGPVWFVDPIDGTLNFVKQRENFCIMLAFYEDGVGQLAYIYDLVGDRFYHVIKGQGAYCNDNPITGLLDRRLDQGLLAFNSKILIDSSRTKLQGLLDQTLGLRLYGSAGMEAMEVLMSRTVAYIASHLKPWDYAPAAVFMAEMGGKLSDFQGQDPDFLTESEIIIANKLAHQEILDHLHQK</sequence>
<reference evidence="6 7" key="1">
    <citation type="submission" date="2012-09" db="EMBL/GenBank/DDBJ databases">
        <title>The Genome Sequence of Alloiococcus otitis ATCC 51267.</title>
        <authorList>
            <consortium name="The Broad Institute Genome Sequencing Platform"/>
            <person name="Earl A."/>
            <person name="Ward D."/>
            <person name="Feldgarden M."/>
            <person name="Gevers D."/>
            <person name="Huys G."/>
            <person name="Walker B."/>
            <person name="Young S.K."/>
            <person name="Zeng Q."/>
            <person name="Gargeya S."/>
            <person name="Fitzgerald M."/>
            <person name="Haas B."/>
            <person name="Abouelleil A."/>
            <person name="Alvarado L."/>
            <person name="Arachchi H.M."/>
            <person name="Berlin A.M."/>
            <person name="Chapman S.B."/>
            <person name="Goldberg J."/>
            <person name="Griggs A."/>
            <person name="Gujja S."/>
            <person name="Hansen M."/>
            <person name="Howarth C."/>
            <person name="Imamovic A."/>
            <person name="Larimer J."/>
            <person name="McCowen C."/>
            <person name="Montmayeur A."/>
            <person name="Murphy C."/>
            <person name="Neiman D."/>
            <person name="Pearson M."/>
            <person name="Priest M."/>
            <person name="Roberts A."/>
            <person name="Saif S."/>
            <person name="Shea T."/>
            <person name="Sisk P."/>
            <person name="Sykes S."/>
            <person name="Wortman J."/>
            <person name="Nusbaum C."/>
            <person name="Birren B."/>
        </authorList>
    </citation>
    <scope>NUCLEOTIDE SEQUENCE [LARGE SCALE GENOMIC DNA]</scope>
    <source>
        <strain evidence="6 7">ATCC 51267</strain>
    </source>
</reference>
<dbReference type="InterPro" id="IPR000760">
    <property type="entry name" value="Inositol_monophosphatase-like"/>
</dbReference>
<evidence type="ECO:0000256" key="1">
    <source>
        <dbReference type="ARBA" id="ARBA00001946"/>
    </source>
</evidence>
<organism evidence="6 7">
    <name type="scientific">Alloiococcus otitis ATCC 51267</name>
    <dbReference type="NCBI Taxonomy" id="883081"/>
    <lineage>
        <taxon>Bacteria</taxon>
        <taxon>Bacillati</taxon>
        <taxon>Bacillota</taxon>
        <taxon>Bacilli</taxon>
        <taxon>Lactobacillales</taxon>
        <taxon>Carnobacteriaceae</taxon>
        <taxon>Alloiococcus</taxon>
    </lineage>
</organism>
<keyword evidence="2 5" id="KW-0479">Metal-binding</keyword>
<evidence type="ECO:0000256" key="5">
    <source>
        <dbReference type="PIRSR" id="PIRSR600760-2"/>
    </source>
</evidence>
<comment type="caution">
    <text evidence="6">The sequence shown here is derived from an EMBL/GenBank/DDBJ whole genome shotgun (WGS) entry which is preliminary data.</text>
</comment>
<dbReference type="GO" id="GO:0046872">
    <property type="term" value="F:metal ion binding"/>
    <property type="evidence" value="ECO:0007669"/>
    <property type="project" value="UniProtKB-KW"/>
</dbReference>
<dbReference type="HOGENOM" id="CLU_044118_6_2_9"/>
<dbReference type="STRING" id="883081.HMPREF9698_00190"/>
<evidence type="ECO:0008006" key="8">
    <source>
        <dbReference type="Google" id="ProtNLM"/>
    </source>
</evidence>
<dbReference type="GO" id="GO:0008934">
    <property type="term" value="F:inositol monophosphate 1-phosphatase activity"/>
    <property type="evidence" value="ECO:0007669"/>
    <property type="project" value="TreeGrafter"/>
</dbReference>
<dbReference type="eggNOG" id="COG0483">
    <property type="taxonomic scope" value="Bacteria"/>
</dbReference>
<dbReference type="PROSITE" id="PS00629">
    <property type="entry name" value="IMP_1"/>
    <property type="match status" value="1"/>
</dbReference>
<evidence type="ECO:0000313" key="6">
    <source>
        <dbReference type="EMBL" id="EKU94158.1"/>
    </source>
</evidence>
<accession>K9EBU1</accession>
<dbReference type="FunFam" id="3.30.540.10:FF:000003">
    <property type="entry name" value="Inositol-1-monophosphatase"/>
    <property type="match status" value="1"/>
</dbReference>
<dbReference type="Proteomes" id="UP000009875">
    <property type="component" value="Unassembled WGS sequence"/>
</dbReference>
<dbReference type="CDD" id="cd01637">
    <property type="entry name" value="IMPase_like"/>
    <property type="match status" value="1"/>
</dbReference>
<keyword evidence="7" id="KW-1185">Reference proteome</keyword>
<evidence type="ECO:0000313" key="7">
    <source>
        <dbReference type="Proteomes" id="UP000009875"/>
    </source>
</evidence>
<dbReference type="Gene3D" id="3.30.540.10">
    <property type="entry name" value="Fructose-1,6-Bisphosphatase, subunit A, domain 1"/>
    <property type="match status" value="1"/>
</dbReference>
<dbReference type="SUPFAM" id="SSF56655">
    <property type="entry name" value="Carbohydrate phosphatase"/>
    <property type="match status" value="1"/>
</dbReference>
<evidence type="ECO:0000256" key="2">
    <source>
        <dbReference type="ARBA" id="ARBA00022723"/>
    </source>
</evidence>
<dbReference type="InterPro" id="IPR020583">
    <property type="entry name" value="Inositol_monoP_metal-BS"/>
</dbReference>
<feature type="binding site" evidence="5">
    <location>
        <position position="69"/>
    </location>
    <ligand>
        <name>Mg(2+)</name>
        <dbReference type="ChEBI" id="CHEBI:18420"/>
        <label>1</label>
        <note>catalytic</note>
    </ligand>
</feature>